<sequence>MARCWSHRCCWWLLLVLTTGLASAQHPQGSQQLQQQQRTSASNKIVVFLRELCYGSLNASAIPTELQRDYPTALAIDMVPKVETCESRSGGLAALAQALGQKSTDTLVASVDYDSCEVVAKLANLWNKTLVTWTCPQEQDEDSSLVLRLSPSPVILGRVLVKIFQHFRWKSVSVIGVDEAVWSSLDKSVIFAMRSAGIVSRHHAVLPRNASPKQIRLRLRPLRSIPCRAIVICLPVESDLLSRTLVELDTMQESRVTSAVILIVHYFFTPWFSQAPFDAQSNGPARVENNNRNTSSKTKLDEKKDEGKASNKRRVAVPQDLSRRTLANLLLIVPFDE</sequence>
<reference evidence="1" key="1">
    <citation type="submission" date="2023-04" db="EMBL/GenBank/DDBJ databases">
        <title>A chromosome-level genome assembly of the parasitoid wasp Eretmocerus hayati.</title>
        <authorList>
            <person name="Zhong Y."/>
            <person name="Liu S."/>
            <person name="Liu Y."/>
        </authorList>
    </citation>
    <scope>NUCLEOTIDE SEQUENCE</scope>
    <source>
        <strain evidence="1">ZJU_SS_LIU_2023</strain>
    </source>
</reference>
<gene>
    <name evidence="1" type="ORF">QAD02_022105</name>
</gene>
<name>A0ACC2PTN8_9HYME</name>
<keyword evidence="2" id="KW-1185">Reference proteome</keyword>
<organism evidence="1 2">
    <name type="scientific">Eretmocerus hayati</name>
    <dbReference type="NCBI Taxonomy" id="131215"/>
    <lineage>
        <taxon>Eukaryota</taxon>
        <taxon>Metazoa</taxon>
        <taxon>Ecdysozoa</taxon>
        <taxon>Arthropoda</taxon>
        <taxon>Hexapoda</taxon>
        <taxon>Insecta</taxon>
        <taxon>Pterygota</taxon>
        <taxon>Neoptera</taxon>
        <taxon>Endopterygota</taxon>
        <taxon>Hymenoptera</taxon>
        <taxon>Apocrita</taxon>
        <taxon>Proctotrupomorpha</taxon>
        <taxon>Chalcidoidea</taxon>
        <taxon>Aphelinidae</taxon>
        <taxon>Aphelininae</taxon>
        <taxon>Eretmocerus</taxon>
    </lineage>
</organism>
<evidence type="ECO:0000313" key="1">
    <source>
        <dbReference type="EMBL" id="KAJ8686311.1"/>
    </source>
</evidence>
<evidence type="ECO:0000313" key="2">
    <source>
        <dbReference type="Proteomes" id="UP001239111"/>
    </source>
</evidence>
<dbReference type="EMBL" id="CM056741">
    <property type="protein sequence ID" value="KAJ8686311.1"/>
    <property type="molecule type" value="Genomic_DNA"/>
</dbReference>
<dbReference type="Proteomes" id="UP001239111">
    <property type="component" value="Chromosome 1"/>
</dbReference>
<comment type="caution">
    <text evidence="1">The sequence shown here is derived from an EMBL/GenBank/DDBJ whole genome shotgun (WGS) entry which is preliminary data.</text>
</comment>
<feature type="non-terminal residue" evidence="1">
    <location>
        <position position="337"/>
    </location>
</feature>
<proteinExistence type="predicted"/>
<protein>
    <submittedName>
        <fullName evidence="1">Uncharacterized protein</fullName>
    </submittedName>
</protein>
<accession>A0ACC2PTN8</accession>